<evidence type="ECO:0000256" key="14">
    <source>
        <dbReference type="ARBA" id="ARBA00023136"/>
    </source>
</evidence>
<keyword evidence="4" id="KW-0813">Transport</keyword>
<evidence type="ECO:0000256" key="11">
    <source>
        <dbReference type="ARBA" id="ARBA00022989"/>
    </source>
</evidence>
<evidence type="ECO:0000256" key="10">
    <source>
        <dbReference type="ARBA" id="ARBA00022982"/>
    </source>
</evidence>
<name>A0ABT3JH90_9SPHN</name>
<dbReference type="PANTHER" id="PTHR22888">
    <property type="entry name" value="CYTOCHROME C OXIDASE, SUBUNIT II"/>
    <property type="match status" value="1"/>
</dbReference>
<comment type="caution">
    <text evidence="22">The sequence shown here is derived from an EMBL/GenBank/DDBJ whole genome shotgun (WGS) entry which is preliminary data.</text>
</comment>
<evidence type="ECO:0000256" key="12">
    <source>
        <dbReference type="ARBA" id="ARBA00023004"/>
    </source>
</evidence>
<evidence type="ECO:0000256" key="2">
    <source>
        <dbReference type="ARBA" id="ARBA00007866"/>
    </source>
</evidence>
<dbReference type="PROSITE" id="PS51007">
    <property type="entry name" value="CYTC"/>
    <property type="match status" value="1"/>
</dbReference>
<comment type="catalytic activity">
    <reaction evidence="17">
        <text>4 Fe(II)-[cytochrome c] + O2 + 8 H(+)(in) = 4 Fe(III)-[cytochrome c] + 2 H2O + 4 H(+)(out)</text>
        <dbReference type="Rhea" id="RHEA:11436"/>
        <dbReference type="Rhea" id="RHEA-COMP:10350"/>
        <dbReference type="Rhea" id="RHEA-COMP:14399"/>
        <dbReference type="ChEBI" id="CHEBI:15377"/>
        <dbReference type="ChEBI" id="CHEBI:15378"/>
        <dbReference type="ChEBI" id="CHEBI:15379"/>
        <dbReference type="ChEBI" id="CHEBI:29033"/>
        <dbReference type="ChEBI" id="CHEBI:29034"/>
        <dbReference type="EC" id="7.1.1.9"/>
    </reaction>
</comment>
<dbReference type="PROSITE" id="PS00078">
    <property type="entry name" value="COX2"/>
    <property type="match status" value="1"/>
</dbReference>
<evidence type="ECO:0000256" key="17">
    <source>
        <dbReference type="ARBA" id="ARBA00047816"/>
    </source>
</evidence>
<feature type="transmembrane region" description="Helical" evidence="19">
    <location>
        <begin position="70"/>
        <end position="90"/>
    </location>
</feature>
<evidence type="ECO:0000256" key="19">
    <source>
        <dbReference type="SAM" id="Phobius"/>
    </source>
</evidence>
<dbReference type="CDD" id="cd04213">
    <property type="entry name" value="CuRO_CcO_Caa3_II"/>
    <property type="match status" value="1"/>
</dbReference>
<dbReference type="SUPFAM" id="SSF49503">
    <property type="entry name" value="Cupredoxins"/>
    <property type="match status" value="1"/>
</dbReference>
<evidence type="ECO:0000259" key="21">
    <source>
        <dbReference type="PROSITE" id="PS51007"/>
    </source>
</evidence>
<dbReference type="InterPro" id="IPR036257">
    <property type="entry name" value="Cyt_c_oxidase_su2_TM_sf"/>
</dbReference>
<dbReference type="InterPro" id="IPR002429">
    <property type="entry name" value="CcO_II-like_C"/>
</dbReference>
<dbReference type="InterPro" id="IPR014222">
    <property type="entry name" value="Cyt_c_oxidase_su2"/>
</dbReference>
<keyword evidence="7 19" id="KW-0812">Transmembrane</keyword>
<keyword evidence="12 18" id="KW-0408">Iron</keyword>
<feature type="domain" description="Cytochrome oxidase subunit II copper A binding" evidence="20">
    <location>
        <begin position="101"/>
        <end position="217"/>
    </location>
</feature>
<accession>A0ABT3JH90</accession>
<evidence type="ECO:0000256" key="8">
    <source>
        <dbReference type="ARBA" id="ARBA00022723"/>
    </source>
</evidence>
<gene>
    <name evidence="22" type="primary">coxB</name>
    <name evidence="22" type="ORF">OMW55_11540</name>
</gene>
<keyword evidence="5 18" id="KW-0349">Heme</keyword>
<evidence type="ECO:0000256" key="5">
    <source>
        <dbReference type="ARBA" id="ARBA00022617"/>
    </source>
</evidence>
<dbReference type="PANTHER" id="PTHR22888:SF9">
    <property type="entry name" value="CYTOCHROME C OXIDASE SUBUNIT 2"/>
    <property type="match status" value="1"/>
</dbReference>
<evidence type="ECO:0000313" key="22">
    <source>
        <dbReference type="EMBL" id="MCW3798438.1"/>
    </source>
</evidence>
<evidence type="ECO:0000259" key="20">
    <source>
        <dbReference type="PROSITE" id="PS50857"/>
    </source>
</evidence>
<dbReference type="EMBL" id="JAPDOB010000002">
    <property type="protein sequence ID" value="MCW3798438.1"/>
    <property type="molecule type" value="Genomic_DNA"/>
</dbReference>
<keyword evidence="14 19" id="KW-0472">Membrane</keyword>
<comment type="subcellular location">
    <subcellularLocation>
        <location evidence="1">Membrane</location>
        <topology evidence="1">Multi-pass membrane protein</topology>
    </subcellularLocation>
</comment>
<dbReference type="RefSeq" id="WP_264883280.1">
    <property type="nucleotide sequence ID" value="NZ_JAPDOB010000002.1"/>
</dbReference>
<dbReference type="InterPro" id="IPR008972">
    <property type="entry name" value="Cupredoxin"/>
</dbReference>
<dbReference type="Pfam" id="PF00116">
    <property type="entry name" value="COX2"/>
    <property type="match status" value="1"/>
</dbReference>
<keyword evidence="6" id="KW-0679">Respiratory chain</keyword>
<dbReference type="InterPro" id="IPR045187">
    <property type="entry name" value="CcO_II"/>
</dbReference>
<dbReference type="InterPro" id="IPR036909">
    <property type="entry name" value="Cyt_c-like_dom_sf"/>
</dbReference>
<feature type="transmembrane region" description="Helical" evidence="19">
    <location>
        <begin position="18"/>
        <end position="42"/>
    </location>
</feature>
<evidence type="ECO:0000256" key="3">
    <source>
        <dbReference type="ARBA" id="ARBA00012949"/>
    </source>
</evidence>
<keyword evidence="13" id="KW-0186">Copper</keyword>
<dbReference type="InterPro" id="IPR009056">
    <property type="entry name" value="Cyt_c-like_dom"/>
</dbReference>
<dbReference type="Proteomes" id="UP001526246">
    <property type="component" value="Unassembled WGS sequence"/>
</dbReference>
<evidence type="ECO:0000256" key="13">
    <source>
        <dbReference type="ARBA" id="ARBA00023008"/>
    </source>
</evidence>
<sequence>MNTVQSVFGGQGAEGAQFLSLMTLFTVVTTIIYLLVLAYLALALWRRRRTEHTVESGDHAAEPPPQRTALIGWVALVNTGLIVLTVASFLTDRAMARTASSPALEIEIIGHQWWWDVKYTGADPSQSLETANELHLPVGVPAHITLKSADVIHSFWVPNLAGKQDLIPGRQTDISIKPTRTGLFRSQCAEFCGVQHTHMALDVTVENRADFLRWYRAGLQPAKAPTAPLAKAGYAYVMTRQCAMCHNITGTEAGSHFGPDLTHLASRRSIAAGTLPMNRGNLYGWVADPQANKPGSKMPTLGLEPNELHAVVAYLETLK</sequence>
<keyword evidence="10" id="KW-0249">Electron transport</keyword>
<dbReference type="InterPro" id="IPR034236">
    <property type="entry name" value="CuRO_CcO_Caa3_II"/>
</dbReference>
<comment type="similarity">
    <text evidence="2">Belongs to the cytochrome c oxidase subunit 2 family.</text>
</comment>
<evidence type="ECO:0000256" key="1">
    <source>
        <dbReference type="ARBA" id="ARBA00004141"/>
    </source>
</evidence>
<organism evidence="22 23">
    <name type="scientific">Sphingomonas arvum</name>
    <dbReference type="NCBI Taxonomy" id="2992113"/>
    <lineage>
        <taxon>Bacteria</taxon>
        <taxon>Pseudomonadati</taxon>
        <taxon>Pseudomonadota</taxon>
        <taxon>Alphaproteobacteria</taxon>
        <taxon>Sphingomonadales</taxon>
        <taxon>Sphingomonadaceae</taxon>
        <taxon>Sphingomonas</taxon>
    </lineage>
</organism>
<dbReference type="EC" id="7.1.1.9" evidence="3"/>
<evidence type="ECO:0000256" key="16">
    <source>
        <dbReference type="ARBA" id="ARBA00031399"/>
    </source>
</evidence>
<evidence type="ECO:0000256" key="6">
    <source>
        <dbReference type="ARBA" id="ARBA00022660"/>
    </source>
</evidence>
<dbReference type="SUPFAM" id="SSF46626">
    <property type="entry name" value="Cytochrome c"/>
    <property type="match status" value="1"/>
</dbReference>
<dbReference type="PROSITE" id="PS50857">
    <property type="entry name" value="COX2_CUA"/>
    <property type="match status" value="1"/>
</dbReference>
<keyword evidence="9" id="KW-1278">Translocase</keyword>
<evidence type="ECO:0000256" key="15">
    <source>
        <dbReference type="ARBA" id="ARBA00024688"/>
    </source>
</evidence>
<evidence type="ECO:0000256" key="18">
    <source>
        <dbReference type="PROSITE-ProRule" id="PRU00433"/>
    </source>
</evidence>
<comment type="function">
    <text evidence="15">Subunits I and II form the functional core of the enzyme complex. Electrons originating in cytochrome c are transferred via heme a and Cu(A) to the binuclear center formed by heme a3 and Cu(B).</text>
</comment>
<reference evidence="22 23" key="1">
    <citation type="submission" date="2022-10" db="EMBL/GenBank/DDBJ databases">
        <title>Sphingomonas sp.</title>
        <authorList>
            <person name="Jin C."/>
        </authorList>
    </citation>
    <scope>NUCLEOTIDE SEQUENCE [LARGE SCALE GENOMIC DNA]</scope>
    <source>
        <strain evidence="22 23">BN140010</strain>
    </source>
</reference>
<feature type="domain" description="Cytochrome c" evidence="21">
    <location>
        <begin position="228"/>
        <end position="319"/>
    </location>
</feature>
<evidence type="ECO:0000313" key="23">
    <source>
        <dbReference type="Proteomes" id="UP001526246"/>
    </source>
</evidence>
<keyword evidence="23" id="KW-1185">Reference proteome</keyword>
<dbReference type="Pfam" id="PF00034">
    <property type="entry name" value="Cytochrom_C"/>
    <property type="match status" value="1"/>
</dbReference>
<dbReference type="InterPro" id="IPR001505">
    <property type="entry name" value="Copper_CuA"/>
</dbReference>
<evidence type="ECO:0000256" key="9">
    <source>
        <dbReference type="ARBA" id="ARBA00022967"/>
    </source>
</evidence>
<evidence type="ECO:0000256" key="4">
    <source>
        <dbReference type="ARBA" id="ARBA00022448"/>
    </source>
</evidence>
<protein>
    <recommendedName>
        <fullName evidence="3">cytochrome-c oxidase</fullName>
        <ecNumber evidence="3">7.1.1.9</ecNumber>
    </recommendedName>
    <alternativeName>
        <fullName evidence="16">Cytochrome aa3 subunit 2</fullName>
    </alternativeName>
</protein>
<dbReference type="Gene3D" id="1.10.287.90">
    <property type="match status" value="1"/>
</dbReference>
<keyword evidence="8 18" id="KW-0479">Metal-binding</keyword>
<evidence type="ECO:0000256" key="7">
    <source>
        <dbReference type="ARBA" id="ARBA00022692"/>
    </source>
</evidence>
<dbReference type="NCBIfam" id="TIGR02866">
    <property type="entry name" value="CoxB"/>
    <property type="match status" value="1"/>
</dbReference>
<proteinExistence type="inferred from homology"/>
<keyword evidence="11 19" id="KW-1133">Transmembrane helix</keyword>
<dbReference type="Gene3D" id="2.60.40.420">
    <property type="entry name" value="Cupredoxins - blue copper proteins"/>
    <property type="match status" value="1"/>
</dbReference>